<reference evidence="2" key="1">
    <citation type="submission" date="2018-11" db="EMBL/GenBank/DDBJ databases">
        <authorList>
            <person name="Alioto T."/>
            <person name="Alioto T."/>
        </authorList>
    </citation>
    <scope>NUCLEOTIDE SEQUENCE</scope>
</reference>
<accession>A0A8B6FPK1</accession>
<evidence type="ECO:0000313" key="2">
    <source>
        <dbReference type="EMBL" id="VDI52383.1"/>
    </source>
</evidence>
<keyword evidence="1" id="KW-0732">Signal</keyword>
<feature type="signal peptide" evidence="1">
    <location>
        <begin position="1"/>
        <end position="21"/>
    </location>
</feature>
<evidence type="ECO:0000313" key="3">
    <source>
        <dbReference type="Proteomes" id="UP000596742"/>
    </source>
</evidence>
<dbReference type="AlphaFoldDB" id="A0A8B6FPK1"/>
<evidence type="ECO:0000256" key="1">
    <source>
        <dbReference type="SAM" id="SignalP"/>
    </source>
</evidence>
<dbReference type="OrthoDB" id="6428169at2759"/>
<organism evidence="2 3">
    <name type="scientific">Mytilus galloprovincialis</name>
    <name type="common">Mediterranean mussel</name>
    <dbReference type="NCBI Taxonomy" id="29158"/>
    <lineage>
        <taxon>Eukaryota</taxon>
        <taxon>Metazoa</taxon>
        <taxon>Spiralia</taxon>
        <taxon>Lophotrochozoa</taxon>
        <taxon>Mollusca</taxon>
        <taxon>Bivalvia</taxon>
        <taxon>Autobranchia</taxon>
        <taxon>Pteriomorphia</taxon>
        <taxon>Mytilida</taxon>
        <taxon>Mytiloidea</taxon>
        <taxon>Mytilidae</taxon>
        <taxon>Mytilinae</taxon>
        <taxon>Mytilus</taxon>
    </lineage>
</organism>
<keyword evidence="3" id="KW-1185">Reference proteome</keyword>
<dbReference type="Proteomes" id="UP000596742">
    <property type="component" value="Unassembled WGS sequence"/>
</dbReference>
<proteinExistence type="predicted"/>
<name>A0A8B6FPK1_MYTGA</name>
<dbReference type="Gene3D" id="2.10.80.10">
    <property type="entry name" value="Lipase, subunit A"/>
    <property type="match status" value="1"/>
</dbReference>
<feature type="chain" id="PRO_5032304320" evidence="1">
    <location>
        <begin position="22"/>
        <end position="119"/>
    </location>
</feature>
<gene>
    <name evidence="2" type="ORF">MGAL_10B062105</name>
</gene>
<sequence length="119" mass="13061">MENRIKLLVVCFCVIITLFEATGKGVAPDVKDKLQPCNSSRECGYRRCCVIENLKGRKKRSISFAGVCRPYGQIDSVCVVENQYANANVFRGWCPCKTPLTCIGSGITEVPYGEKGTCG</sequence>
<protein>
    <submittedName>
        <fullName evidence="2">Uncharacterized protein</fullName>
    </submittedName>
</protein>
<comment type="caution">
    <text evidence="2">The sequence shown here is derived from an EMBL/GenBank/DDBJ whole genome shotgun (WGS) entry which is preliminary data.</text>
</comment>
<dbReference type="EMBL" id="UYJE01007167">
    <property type="protein sequence ID" value="VDI52383.1"/>
    <property type="molecule type" value="Genomic_DNA"/>
</dbReference>